<sequence>MKQYKKGFTLIELLVVIAIIGILSTLAVVSLGNARVRARDSKRTADMRSLQSALEIFYTDRAAYPVLNPGANIEDQYLCNTSGVTAFQAGVCTTASDQLIRVPRDPSSNSGNTDSNVYTYTSISGSNTYKVAFTLEQAVGTLPSGANCLTTGGLAGGACP</sequence>
<accession>A0A1F7USJ9</accession>
<evidence type="ECO:0000256" key="3">
    <source>
        <dbReference type="ARBA" id="ARBA00022692"/>
    </source>
</evidence>
<feature type="transmembrane region" description="Helical" evidence="6">
    <location>
        <begin position="13"/>
        <end position="34"/>
    </location>
</feature>
<organism evidence="7 8">
    <name type="scientific">Candidatus Uhrbacteria bacterium RIFCSPLOWO2_01_FULL_47_24</name>
    <dbReference type="NCBI Taxonomy" id="1802401"/>
    <lineage>
        <taxon>Bacteria</taxon>
        <taxon>Candidatus Uhriibacteriota</taxon>
    </lineage>
</organism>
<keyword evidence="4 6" id="KW-1133">Transmembrane helix</keyword>
<evidence type="ECO:0000256" key="6">
    <source>
        <dbReference type="SAM" id="Phobius"/>
    </source>
</evidence>
<gene>
    <name evidence="7" type="ORF">A3B21_02965</name>
</gene>
<dbReference type="PROSITE" id="PS00409">
    <property type="entry name" value="PROKAR_NTER_METHYL"/>
    <property type="match status" value="1"/>
</dbReference>
<dbReference type="NCBIfam" id="TIGR02532">
    <property type="entry name" value="IV_pilin_GFxxxE"/>
    <property type="match status" value="1"/>
</dbReference>
<dbReference type="EMBL" id="MGEJ01000009">
    <property type="protein sequence ID" value="OGL81226.1"/>
    <property type="molecule type" value="Genomic_DNA"/>
</dbReference>
<dbReference type="Gene3D" id="3.30.700.10">
    <property type="entry name" value="Glycoprotein, Type 4 Pilin"/>
    <property type="match status" value="1"/>
</dbReference>
<protein>
    <recommendedName>
        <fullName evidence="9">Type II secretion system protein GspG C-terminal domain-containing protein</fullName>
    </recommendedName>
</protein>
<evidence type="ECO:0000256" key="4">
    <source>
        <dbReference type="ARBA" id="ARBA00022989"/>
    </source>
</evidence>
<dbReference type="Pfam" id="PF07963">
    <property type="entry name" value="N_methyl"/>
    <property type="match status" value="1"/>
</dbReference>
<evidence type="ECO:0000256" key="2">
    <source>
        <dbReference type="ARBA" id="ARBA00022481"/>
    </source>
</evidence>
<evidence type="ECO:0000313" key="8">
    <source>
        <dbReference type="Proteomes" id="UP000176897"/>
    </source>
</evidence>
<dbReference type="AlphaFoldDB" id="A0A1F7USJ9"/>
<dbReference type="PANTHER" id="PTHR30093">
    <property type="entry name" value="GENERAL SECRETION PATHWAY PROTEIN G"/>
    <property type="match status" value="1"/>
</dbReference>
<name>A0A1F7USJ9_9BACT</name>
<evidence type="ECO:0000313" key="7">
    <source>
        <dbReference type="EMBL" id="OGL81226.1"/>
    </source>
</evidence>
<keyword evidence="3 6" id="KW-0812">Transmembrane</keyword>
<keyword evidence="2" id="KW-0488">Methylation</keyword>
<dbReference type="InterPro" id="IPR045584">
    <property type="entry name" value="Pilin-like"/>
</dbReference>
<comment type="subcellular location">
    <subcellularLocation>
        <location evidence="1">Membrane</location>
        <topology evidence="1">Single-pass membrane protein</topology>
    </subcellularLocation>
</comment>
<comment type="caution">
    <text evidence="7">The sequence shown here is derived from an EMBL/GenBank/DDBJ whole genome shotgun (WGS) entry which is preliminary data.</text>
</comment>
<evidence type="ECO:0000256" key="5">
    <source>
        <dbReference type="ARBA" id="ARBA00023136"/>
    </source>
</evidence>
<proteinExistence type="predicted"/>
<evidence type="ECO:0008006" key="9">
    <source>
        <dbReference type="Google" id="ProtNLM"/>
    </source>
</evidence>
<dbReference type="STRING" id="1802401.A3B21_02965"/>
<dbReference type="PRINTS" id="PR00813">
    <property type="entry name" value="BCTERIALGSPG"/>
</dbReference>
<dbReference type="PANTHER" id="PTHR30093:SF44">
    <property type="entry name" value="TYPE II SECRETION SYSTEM CORE PROTEIN G"/>
    <property type="match status" value="1"/>
</dbReference>
<dbReference type="GO" id="GO:0015627">
    <property type="term" value="C:type II protein secretion system complex"/>
    <property type="evidence" value="ECO:0007669"/>
    <property type="project" value="InterPro"/>
</dbReference>
<dbReference type="InterPro" id="IPR000983">
    <property type="entry name" value="Bac_GSPG_pilin"/>
</dbReference>
<dbReference type="GO" id="GO:0015628">
    <property type="term" value="P:protein secretion by the type II secretion system"/>
    <property type="evidence" value="ECO:0007669"/>
    <property type="project" value="InterPro"/>
</dbReference>
<dbReference type="SUPFAM" id="SSF54523">
    <property type="entry name" value="Pili subunits"/>
    <property type="match status" value="1"/>
</dbReference>
<dbReference type="Proteomes" id="UP000176897">
    <property type="component" value="Unassembled WGS sequence"/>
</dbReference>
<keyword evidence="5 6" id="KW-0472">Membrane</keyword>
<dbReference type="InterPro" id="IPR012902">
    <property type="entry name" value="N_methyl_site"/>
</dbReference>
<evidence type="ECO:0000256" key="1">
    <source>
        <dbReference type="ARBA" id="ARBA00004167"/>
    </source>
</evidence>
<dbReference type="GO" id="GO:0016020">
    <property type="term" value="C:membrane"/>
    <property type="evidence" value="ECO:0007669"/>
    <property type="project" value="UniProtKB-SubCell"/>
</dbReference>
<reference evidence="7 8" key="1">
    <citation type="journal article" date="2016" name="Nat. Commun.">
        <title>Thousands of microbial genomes shed light on interconnected biogeochemical processes in an aquifer system.</title>
        <authorList>
            <person name="Anantharaman K."/>
            <person name="Brown C.T."/>
            <person name="Hug L.A."/>
            <person name="Sharon I."/>
            <person name="Castelle C.J."/>
            <person name="Probst A.J."/>
            <person name="Thomas B.C."/>
            <person name="Singh A."/>
            <person name="Wilkins M.J."/>
            <person name="Karaoz U."/>
            <person name="Brodie E.L."/>
            <person name="Williams K.H."/>
            <person name="Hubbard S.S."/>
            <person name="Banfield J.F."/>
        </authorList>
    </citation>
    <scope>NUCLEOTIDE SEQUENCE [LARGE SCALE GENOMIC DNA]</scope>
</reference>